<feature type="region of interest" description="Disordered" evidence="1">
    <location>
        <begin position="37"/>
        <end position="71"/>
    </location>
</feature>
<organism evidence="3 4">
    <name type="scientific">Actinoplanes italicus</name>
    <dbReference type="NCBI Taxonomy" id="113567"/>
    <lineage>
        <taxon>Bacteria</taxon>
        <taxon>Bacillati</taxon>
        <taxon>Actinomycetota</taxon>
        <taxon>Actinomycetes</taxon>
        <taxon>Micromonosporales</taxon>
        <taxon>Micromonosporaceae</taxon>
        <taxon>Actinoplanes</taxon>
    </lineage>
</organism>
<feature type="compositionally biased region" description="Basic residues" evidence="1">
    <location>
        <begin position="59"/>
        <end position="71"/>
    </location>
</feature>
<feature type="region of interest" description="Disordered" evidence="1">
    <location>
        <begin position="113"/>
        <end position="148"/>
    </location>
</feature>
<evidence type="ECO:0000313" key="4">
    <source>
        <dbReference type="Proteomes" id="UP000239415"/>
    </source>
</evidence>
<evidence type="ECO:0000256" key="1">
    <source>
        <dbReference type="SAM" id="MobiDB-lite"/>
    </source>
</evidence>
<feature type="transmembrane region" description="Helical" evidence="2">
    <location>
        <begin position="71"/>
        <end position="94"/>
    </location>
</feature>
<keyword evidence="4" id="KW-1185">Reference proteome</keyword>
<evidence type="ECO:0000256" key="2">
    <source>
        <dbReference type="SAM" id="Phobius"/>
    </source>
</evidence>
<protein>
    <recommendedName>
        <fullName evidence="5">Peptidase M23-like protein</fullName>
    </recommendedName>
</protein>
<accession>A0A2T0K3E2</accession>
<dbReference type="RefSeq" id="WP_239166966.1">
    <property type="nucleotide sequence ID" value="NZ_BOMO01000183.1"/>
</dbReference>
<dbReference type="EMBL" id="PVMZ01000016">
    <property type="protein sequence ID" value="PRX17364.1"/>
    <property type="molecule type" value="Genomic_DNA"/>
</dbReference>
<keyword evidence="2" id="KW-1133">Transmembrane helix</keyword>
<name>A0A2T0K3E2_9ACTN</name>
<keyword evidence="2" id="KW-0812">Transmembrane</keyword>
<dbReference type="Proteomes" id="UP000239415">
    <property type="component" value="Unassembled WGS sequence"/>
</dbReference>
<keyword evidence="2" id="KW-0472">Membrane</keyword>
<comment type="caution">
    <text evidence="3">The sequence shown here is derived from an EMBL/GenBank/DDBJ whole genome shotgun (WGS) entry which is preliminary data.</text>
</comment>
<reference evidence="3 4" key="1">
    <citation type="submission" date="2018-03" db="EMBL/GenBank/DDBJ databases">
        <title>Genomic Encyclopedia of Archaeal and Bacterial Type Strains, Phase II (KMG-II): from individual species to whole genera.</title>
        <authorList>
            <person name="Goeker M."/>
        </authorList>
    </citation>
    <scope>NUCLEOTIDE SEQUENCE [LARGE SCALE GENOMIC DNA]</scope>
    <source>
        <strain evidence="3 4">DSM 43146</strain>
    </source>
</reference>
<evidence type="ECO:0008006" key="5">
    <source>
        <dbReference type="Google" id="ProtNLM"/>
    </source>
</evidence>
<evidence type="ECO:0000313" key="3">
    <source>
        <dbReference type="EMBL" id="PRX17364.1"/>
    </source>
</evidence>
<dbReference type="AlphaFoldDB" id="A0A2T0K3E2"/>
<sequence>MFTERADAFVAPDYSTGPVHHRGQGLVPRQRAAFVESDGDQQSWPSSRPDMYATDWSPRRRRRKGRRRARGTGRTLSIMLVVSAAVGGAGFVAVSGEDRPVTATTTVGAALQPKASTPPAATRGRVRAAPVPSPPVSAKPASPKVTRPPKPIAGLNQTQMNNAAVIVKVAQEKDLPRRAMLVALMTGLQESSLRNLANTTIPASLDRPNEGEGDDFDSLGVFQQRPSQGWGTVAQLMTPRYAANAFYERLLTIDDWESRSLGEAAQAVQRSALPDAYDKHEERAVKLVDALL</sequence>
<proteinExistence type="predicted"/>
<gene>
    <name evidence="3" type="ORF">CLV67_116140</name>
</gene>